<dbReference type="AlphaFoldDB" id="A0A1S8Y6M1"/>
<feature type="transmembrane region" description="Helical" evidence="1">
    <location>
        <begin position="28"/>
        <end position="44"/>
    </location>
</feature>
<keyword evidence="1" id="KW-0812">Transmembrane</keyword>
<feature type="non-terminal residue" evidence="2">
    <location>
        <position position="93"/>
    </location>
</feature>
<dbReference type="Proteomes" id="UP000190667">
    <property type="component" value="Unassembled WGS sequence"/>
</dbReference>
<keyword evidence="1" id="KW-0472">Membrane</keyword>
<keyword evidence="3" id="KW-1185">Reference proteome</keyword>
<dbReference type="EMBL" id="MRUL01000035">
    <property type="protein sequence ID" value="OON34694.1"/>
    <property type="molecule type" value="Genomic_DNA"/>
</dbReference>
<reference evidence="2 3" key="1">
    <citation type="submission" date="2016-12" db="EMBL/GenBank/DDBJ databases">
        <title>Izhakiella australiana sp. nov. of genus Izhakiella isolated from Australian desert.</title>
        <authorList>
            <person name="Ji M."/>
        </authorList>
    </citation>
    <scope>NUCLEOTIDE SEQUENCE [LARGE SCALE GENOMIC DNA]</scope>
    <source>
        <strain evidence="2 3">D4N98</strain>
    </source>
</reference>
<organism evidence="2 3">
    <name type="scientific">Izhakiella australiensis</name>
    <dbReference type="NCBI Taxonomy" id="1926881"/>
    <lineage>
        <taxon>Bacteria</taxon>
        <taxon>Pseudomonadati</taxon>
        <taxon>Pseudomonadota</taxon>
        <taxon>Gammaproteobacteria</taxon>
        <taxon>Enterobacterales</taxon>
        <taxon>Erwiniaceae</taxon>
        <taxon>Izhakiella</taxon>
    </lineage>
</organism>
<accession>A0A1S8Y6M1</accession>
<evidence type="ECO:0008006" key="4">
    <source>
        <dbReference type="Google" id="ProtNLM"/>
    </source>
</evidence>
<protein>
    <recommendedName>
        <fullName evidence="4">Cellulose synthase catalytic subunit [UDP-forming]</fullName>
    </recommendedName>
</protein>
<sequence length="93" mass="10681">MKKLLYFLALLFMLPVAAVIVITPMDSQKQYIFGLISIGILFLLGRSKRRCVTMIMLFLSALMSTRYIWWRATHTLHFNSQIEALLGIGLFLA</sequence>
<evidence type="ECO:0000313" key="2">
    <source>
        <dbReference type="EMBL" id="OON34694.1"/>
    </source>
</evidence>
<dbReference type="STRING" id="1926881.BTJ39_23450"/>
<proteinExistence type="predicted"/>
<evidence type="ECO:0000256" key="1">
    <source>
        <dbReference type="SAM" id="Phobius"/>
    </source>
</evidence>
<evidence type="ECO:0000313" key="3">
    <source>
        <dbReference type="Proteomes" id="UP000190667"/>
    </source>
</evidence>
<keyword evidence="1" id="KW-1133">Transmembrane helix</keyword>
<feature type="transmembrane region" description="Helical" evidence="1">
    <location>
        <begin position="51"/>
        <end position="70"/>
    </location>
</feature>
<name>A0A1S8Y6M1_9GAMM</name>
<gene>
    <name evidence="2" type="ORF">BTJ39_23450</name>
</gene>
<comment type="caution">
    <text evidence="2">The sequence shown here is derived from an EMBL/GenBank/DDBJ whole genome shotgun (WGS) entry which is preliminary data.</text>
</comment>